<protein>
    <submittedName>
        <fullName evidence="12">Transcription factor jumonji (JmjC) domain-containing protein</fullName>
    </submittedName>
</protein>
<dbReference type="GO" id="GO:0005634">
    <property type="term" value="C:nucleus"/>
    <property type="evidence" value="ECO:0007669"/>
    <property type="project" value="UniProtKB-SubCell"/>
</dbReference>
<dbReference type="Pfam" id="PF02373">
    <property type="entry name" value="JmjC"/>
    <property type="match status" value="1"/>
</dbReference>
<dbReference type="PANTHER" id="PTHR10694">
    <property type="entry name" value="LYSINE-SPECIFIC DEMETHYLASE"/>
    <property type="match status" value="1"/>
</dbReference>
<evidence type="ECO:0000256" key="4">
    <source>
        <dbReference type="ARBA" id="ARBA00022771"/>
    </source>
</evidence>
<dbReference type="PANTHER" id="PTHR10694:SF133">
    <property type="entry name" value="LYSINE-SPECIFIC DEMETHYLASE JMJ17"/>
    <property type="match status" value="1"/>
</dbReference>
<dbReference type="Pfam" id="PF02375">
    <property type="entry name" value="JmjN"/>
    <property type="match status" value="1"/>
</dbReference>
<dbReference type="InterPro" id="IPR019787">
    <property type="entry name" value="Znf_PHD-finger"/>
</dbReference>
<reference evidence="13" key="1">
    <citation type="submission" date="2024-07" db="EMBL/GenBank/DDBJ databases">
        <title>Two chromosome-level genome assemblies of Korean endemic species Abeliophyllum distichum and Forsythia ovata (Oleaceae).</title>
        <authorList>
            <person name="Jang H."/>
        </authorList>
    </citation>
    <scope>NUCLEOTIDE SEQUENCE [LARGE SCALE GENOMIC DNA]</scope>
</reference>
<dbReference type="SMART" id="SM00558">
    <property type="entry name" value="JmjC"/>
    <property type="match status" value="1"/>
</dbReference>
<dbReference type="Gene3D" id="3.30.40.10">
    <property type="entry name" value="Zinc/RING finger domain, C3HC4 (zinc finger)"/>
    <property type="match status" value="2"/>
</dbReference>
<accession>A0ABD1TX04</accession>
<feature type="domain" description="JmjC" evidence="11">
    <location>
        <begin position="387"/>
        <end position="553"/>
    </location>
</feature>
<dbReference type="SUPFAM" id="SSF57903">
    <property type="entry name" value="FYVE/PHD zinc finger"/>
    <property type="match status" value="3"/>
</dbReference>
<dbReference type="InterPro" id="IPR001965">
    <property type="entry name" value="Znf_PHD"/>
</dbReference>
<dbReference type="Proteomes" id="UP001604336">
    <property type="component" value="Unassembled WGS sequence"/>
</dbReference>
<evidence type="ECO:0000259" key="10">
    <source>
        <dbReference type="PROSITE" id="PS51183"/>
    </source>
</evidence>
<organism evidence="12 13">
    <name type="scientific">Abeliophyllum distichum</name>
    <dbReference type="NCBI Taxonomy" id="126358"/>
    <lineage>
        <taxon>Eukaryota</taxon>
        <taxon>Viridiplantae</taxon>
        <taxon>Streptophyta</taxon>
        <taxon>Embryophyta</taxon>
        <taxon>Tracheophyta</taxon>
        <taxon>Spermatophyta</taxon>
        <taxon>Magnoliopsida</taxon>
        <taxon>eudicotyledons</taxon>
        <taxon>Gunneridae</taxon>
        <taxon>Pentapetalae</taxon>
        <taxon>asterids</taxon>
        <taxon>lamiids</taxon>
        <taxon>Lamiales</taxon>
        <taxon>Oleaceae</taxon>
        <taxon>Forsythieae</taxon>
        <taxon>Abeliophyllum</taxon>
    </lineage>
</organism>
<dbReference type="InterPro" id="IPR003347">
    <property type="entry name" value="JmjC_dom"/>
</dbReference>
<dbReference type="SMART" id="SM01014">
    <property type="entry name" value="ARID"/>
    <property type="match status" value="1"/>
</dbReference>
<keyword evidence="6" id="KW-0539">Nucleus</keyword>
<evidence type="ECO:0000313" key="13">
    <source>
        <dbReference type="Proteomes" id="UP001604336"/>
    </source>
</evidence>
<dbReference type="Pfam" id="PF08429">
    <property type="entry name" value="PLU-1"/>
    <property type="match status" value="1"/>
</dbReference>
<dbReference type="PROSITE" id="PS51183">
    <property type="entry name" value="JMJN"/>
    <property type="match status" value="1"/>
</dbReference>
<dbReference type="CDD" id="cd16100">
    <property type="entry name" value="ARID"/>
    <property type="match status" value="1"/>
</dbReference>
<dbReference type="SMART" id="SM00501">
    <property type="entry name" value="BRIGHT"/>
    <property type="match status" value="1"/>
</dbReference>
<dbReference type="CDD" id="cd15543">
    <property type="entry name" value="PHD_RSF1"/>
    <property type="match status" value="1"/>
</dbReference>
<dbReference type="InterPro" id="IPR019786">
    <property type="entry name" value="Zinc_finger_PHD-type_CS"/>
</dbReference>
<keyword evidence="13" id="KW-1185">Reference proteome</keyword>
<dbReference type="InterPro" id="IPR013083">
    <property type="entry name" value="Znf_RING/FYVE/PHD"/>
</dbReference>
<evidence type="ECO:0000256" key="2">
    <source>
        <dbReference type="ARBA" id="ARBA00022723"/>
    </source>
</evidence>
<keyword evidence="4 7" id="KW-0863">Zinc-finger</keyword>
<dbReference type="SMART" id="SM00545">
    <property type="entry name" value="JmjN"/>
    <property type="match status" value="1"/>
</dbReference>
<dbReference type="Pfam" id="PF01388">
    <property type="entry name" value="ARID"/>
    <property type="match status" value="1"/>
</dbReference>
<dbReference type="SUPFAM" id="SSF46774">
    <property type="entry name" value="ARID-like"/>
    <property type="match status" value="1"/>
</dbReference>
<proteinExistence type="predicted"/>
<dbReference type="InterPro" id="IPR004198">
    <property type="entry name" value="Znf_C5HC2"/>
</dbReference>
<dbReference type="CDD" id="cd15489">
    <property type="entry name" value="PHD_SF"/>
    <property type="match status" value="1"/>
</dbReference>
<dbReference type="FunFam" id="2.60.120.650:FF:000078">
    <property type="entry name" value="Predicted protein"/>
    <property type="match status" value="1"/>
</dbReference>
<dbReference type="SMART" id="SM00249">
    <property type="entry name" value="PHD"/>
    <property type="match status" value="3"/>
</dbReference>
<feature type="domain" description="ARID" evidence="9">
    <location>
        <begin position="101"/>
        <end position="195"/>
    </location>
</feature>
<evidence type="ECO:0000259" key="11">
    <source>
        <dbReference type="PROSITE" id="PS51184"/>
    </source>
</evidence>
<dbReference type="Pfam" id="PF00628">
    <property type="entry name" value="PHD"/>
    <property type="match status" value="2"/>
</dbReference>
<dbReference type="PROSITE" id="PS51184">
    <property type="entry name" value="JMJC"/>
    <property type="match status" value="1"/>
</dbReference>
<dbReference type="InterPro" id="IPR001606">
    <property type="entry name" value="ARID_dom"/>
</dbReference>
<feature type="domain" description="PHD-type" evidence="8">
    <location>
        <begin position="247"/>
        <end position="297"/>
    </location>
</feature>
<sequence>MGKGRPRKVEKGVVGGNSSGSLPSGCGSVNIPAGPVFYPTEEDFKDPLAYIDKIRPGAEPYGICKIVPPKSWKPPFALDLDSFKFPTKTQAIHQLQARSASCDSKTFVLEYNRFLEHHCGKKAKKRFVFEGEELDLCKLFNAVKRFGGYNKVVKGKKWGEVFRFVRPGGKITECAKHVLCQLYLEHLYDYEEYLCRLNREKKKGCKRGISGCKKSEPEVEVSGSKRRRKNKAGESVEKCEVEEGEPNQVCEQCKSGLHEEVMLLCDRCNKGWHIYCLSPPLKKVPPGNWYCFECLNSEKDTFGFVPGKQFSLEAFKRVADRVKKKWFGSASISRVQLEKKFWEIVEGSVGEVEVMYGSDLDTSVYGSGFPRVTDQRPSSVEDDIWDVYCSSPWNLNNLPRLQGSMLRAVHHGIAGVMVPWLYIGMLFSSFCWHFEDHCFYSMNYLHWGEPKCWYSVPGNDACAFEKVMQDSLPDLFDAQPDLLFQLVTMLNPSVLQEKGVPVYSIIQEPGNFVITFPRSYHGGFNFGLNCAEAVNFAPADWLPHGGFGSELYRRYHKAAVISHDELVCVVGKSEFDSRVSTYLKKELVRINNKEKTWRERLWRNGIIRASPMSPREQPEYVGTEEDPTCVICQQSLYLSAVACKCRPSASVCLEHWDRLCECKPNKLCLFYRHTLKELNDLVLRTDKANSDETSGDSQRDLCSEKAVTLVKKVKGGHVTHLQLAEEWLLRSHAILKNPYSRDAYASALKEAEQFLWAGSEMDHVRDMAKNMIEAQNWAEAVRDCLSKVKLWSSNRNHDTQRVRIDHVKELLRLGNAPCCEPSHLQLKEYHQKGSKLIEEINSALSVCSEISVADWEILYSKALDSPIYVEESEKLRCKLSSVKVWVDSVRNCISEKSPAAVEVDALYKLEAEILELQLQLPEAELLSDLTRQVKSCRSQCNKMLEDSISLKKVELFLKEWDGFTVNIPELNLLKQYYSDTISWVSRVNLVLVNVHEREDQENVVDELTHIHRDGSSMKIQVDELPRVGIELKKACCRVKALKALHCKMTIDFIQQLIMEATILQIEKEKLFVDISRRHAVAVRWEEKAKHALASEAQMSEFEDILRASEEYIYYSTFSYPPSNSYLRVAALKKLVAESKLLKVYLEECSVAEEVLKKCMEWEQDASSLLQDAENLWKIDSIGAGNTSCLIPGFQNCLLSLESTMEAGLSLGLELNMIPKLRDASFTLQWCIKALSFSAVIPTREEVEKMLEAAAVFPLTFKSCALWGKLIDGMYWLRKALQILGPHNCGQLELMTSAEEVLVLYEKICVPFPMIVGRLQNSIHKHKLWLEQMHQFFRLGPEDRSWTTLLQLKELGTAEAFSCVELEKVYSEVEKVQQWKRRCEDIIKPSTGNGNMLISTLLEIKKTLDRSFGMYKKSKNSEEGTLCISCCSDINDQELWTCSICKDCFHLQCTKLPLEDANETTLFICSYCNFVKNAKLPLKGTGLLRIGRKHPELDRLTALLSDADVLCLWIEERRILHQIVEKGLACNSCLTELVDFALAHLDKDLSAVTEKMCDAYKAIELAGIYDGQGYRKFELALARNTWKIRTQKLLQSAEKPTIQQILRLLKEGLAISIPPEDYYRQQLTALRDIGLQWADRAKKVSMDGGALRLDKVFELITEGENLPVDFVKELKLLRDRSMLYCICRRPYDQRAVIACDKCNEWYHLDCMKISSTPKIYICPACILEPGEDMGGLAPIVQERFTGSKFVEPQTPLRRTELQKKLQKRKSVSKTMRLAVDQGPGDVVRNHSGCERLFWSNRKPFRRAARKRSEFQSLISISLCTK</sequence>
<keyword evidence="3" id="KW-0677">Repeat</keyword>
<dbReference type="SUPFAM" id="SSF51197">
    <property type="entry name" value="Clavaminate synthase-like"/>
    <property type="match status" value="1"/>
</dbReference>
<name>A0ABD1TX04_9LAMI</name>
<keyword evidence="5" id="KW-0862">Zinc</keyword>
<dbReference type="GO" id="GO:0008270">
    <property type="term" value="F:zinc ion binding"/>
    <property type="evidence" value="ECO:0007669"/>
    <property type="project" value="UniProtKB-KW"/>
</dbReference>
<dbReference type="Pfam" id="PF02928">
    <property type="entry name" value="zf-C5HC2"/>
    <property type="match status" value="1"/>
</dbReference>
<dbReference type="InterPro" id="IPR003349">
    <property type="entry name" value="JmjN"/>
</dbReference>
<evidence type="ECO:0000256" key="5">
    <source>
        <dbReference type="ARBA" id="ARBA00022833"/>
    </source>
</evidence>
<dbReference type="PROSITE" id="PS01359">
    <property type="entry name" value="ZF_PHD_1"/>
    <property type="match status" value="2"/>
</dbReference>
<keyword evidence="2" id="KW-0479">Metal-binding</keyword>
<evidence type="ECO:0000256" key="3">
    <source>
        <dbReference type="ARBA" id="ARBA00022737"/>
    </source>
</evidence>
<evidence type="ECO:0000256" key="7">
    <source>
        <dbReference type="PROSITE-ProRule" id="PRU00146"/>
    </source>
</evidence>
<dbReference type="PROSITE" id="PS51011">
    <property type="entry name" value="ARID"/>
    <property type="match status" value="1"/>
</dbReference>
<comment type="subcellular location">
    <subcellularLocation>
        <location evidence="1">Nucleus</location>
    </subcellularLocation>
</comment>
<evidence type="ECO:0000313" key="12">
    <source>
        <dbReference type="EMBL" id="KAL2517103.1"/>
    </source>
</evidence>
<dbReference type="InterPro" id="IPR011011">
    <property type="entry name" value="Znf_FYVE_PHD"/>
</dbReference>
<evidence type="ECO:0000259" key="9">
    <source>
        <dbReference type="PROSITE" id="PS51011"/>
    </source>
</evidence>
<evidence type="ECO:0000256" key="6">
    <source>
        <dbReference type="ARBA" id="ARBA00023242"/>
    </source>
</evidence>
<gene>
    <name evidence="12" type="ORF">Adt_13350</name>
</gene>
<dbReference type="Gene3D" id="2.60.120.650">
    <property type="entry name" value="Cupin"/>
    <property type="match status" value="2"/>
</dbReference>
<dbReference type="PROSITE" id="PS50016">
    <property type="entry name" value="ZF_PHD_2"/>
    <property type="match status" value="1"/>
</dbReference>
<comment type="caution">
    <text evidence="12">The sequence shown here is derived from an EMBL/GenBank/DDBJ whole genome shotgun (WGS) entry which is preliminary data.</text>
</comment>
<dbReference type="FunFam" id="2.60.120.650:FF:000042">
    <property type="entry name" value="Transcription factor jumonji (JmjC) domain-containing protein"/>
    <property type="match status" value="1"/>
</dbReference>
<dbReference type="InterPro" id="IPR036431">
    <property type="entry name" value="ARID_dom_sf"/>
</dbReference>
<feature type="domain" description="JmjN" evidence="10">
    <location>
        <begin position="34"/>
        <end position="75"/>
    </location>
</feature>
<evidence type="ECO:0000256" key="1">
    <source>
        <dbReference type="ARBA" id="ARBA00004123"/>
    </source>
</evidence>
<dbReference type="EMBL" id="JBFOLK010000004">
    <property type="protein sequence ID" value="KAL2517103.1"/>
    <property type="molecule type" value="Genomic_DNA"/>
</dbReference>
<evidence type="ECO:0000259" key="8">
    <source>
        <dbReference type="PROSITE" id="PS50016"/>
    </source>
</evidence>
<dbReference type="InterPro" id="IPR013637">
    <property type="entry name" value="Lys_sp_deMease-like_dom"/>
</dbReference>
<dbReference type="GO" id="GO:0010468">
    <property type="term" value="P:regulation of gene expression"/>
    <property type="evidence" value="ECO:0007669"/>
    <property type="project" value="UniProtKB-ARBA"/>
</dbReference>